<dbReference type="RefSeq" id="WP_378480116.1">
    <property type="nucleotide sequence ID" value="NZ_JBHUIW010000043.1"/>
</dbReference>
<gene>
    <name evidence="8" type="ORF">ACFSOX_22765</name>
</gene>
<keyword evidence="2 6" id="KW-0732">Signal</keyword>
<evidence type="ECO:0000256" key="6">
    <source>
        <dbReference type="SAM" id="SignalP"/>
    </source>
</evidence>
<keyword evidence="9" id="KW-1185">Reference proteome</keyword>
<feature type="chain" id="PRO_5045379719" evidence="6">
    <location>
        <begin position="21"/>
        <end position="285"/>
    </location>
</feature>
<keyword evidence="3" id="KW-0472">Membrane</keyword>
<organism evidence="8 9">
    <name type="scientific">Rhodoplanes azumiensis</name>
    <dbReference type="NCBI Taxonomy" id="1897628"/>
    <lineage>
        <taxon>Bacteria</taxon>
        <taxon>Pseudomonadati</taxon>
        <taxon>Pseudomonadota</taxon>
        <taxon>Alphaproteobacteria</taxon>
        <taxon>Hyphomicrobiales</taxon>
        <taxon>Nitrobacteraceae</taxon>
        <taxon>Rhodoplanes</taxon>
    </lineage>
</organism>
<dbReference type="Proteomes" id="UP001597314">
    <property type="component" value="Unassembled WGS sequence"/>
</dbReference>
<dbReference type="InterPro" id="IPR027385">
    <property type="entry name" value="Beta-barrel_OMP"/>
</dbReference>
<comment type="similarity">
    <text evidence="5">Belongs to the Omp25/RopB family.</text>
</comment>
<evidence type="ECO:0000256" key="4">
    <source>
        <dbReference type="ARBA" id="ARBA00023237"/>
    </source>
</evidence>
<feature type="domain" description="Outer membrane protein beta-barrel" evidence="7">
    <location>
        <begin position="23"/>
        <end position="285"/>
    </location>
</feature>
<evidence type="ECO:0000313" key="9">
    <source>
        <dbReference type="Proteomes" id="UP001597314"/>
    </source>
</evidence>
<keyword evidence="4" id="KW-0998">Cell outer membrane</keyword>
<dbReference type="PANTHER" id="PTHR34001">
    <property type="entry name" value="BLL7405 PROTEIN"/>
    <property type="match status" value="1"/>
</dbReference>
<name>A0ABW5AST3_9BRAD</name>
<evidence type="ECO:0000313" key="8">
    <source>
        <dbReference type="EMBL" id="MFD2184986.1"/>
    </source>
</evidence>
<dbReference type="InterPro" id="IPR011250">
    <property type="entry name" value="OMP/PagP_B-barrel"/>
</dbReference>
<proteinExistence type="inferred from homology"/>
<dbReference type="Pfam" id="PF13505">
    <property type="entry name" value="OMP_b-brl"/>
    <property type="match status" value="1"/>
</dbReference>
<sequence length="285" mass="29007">MIRQVVPVLAGLTAATMAQAADLAVKAPPAAAPSWTGVYIGATLGGAWADRDLSLVGNDVPAANRLAANTSFPGNQPVVAPGVSARSLTGGLEAGFDVQASAAVVAGFVADVSLMSLEGSGAGTNALLPPSFTQTLTVDQKVDWWGTLRARLGWLATENLLLYATGGLAYGHVERSAAYRFDGPAAILGGGPAGVSYLCAAPGQACFSGSASSVELGFTAGAGGELRLTRQWSLKAEYLYVSLGRSAVDSVAVAVFNAGDRPSSFNADFGRTDFQVARGGAVYRF</sequence>
<dbReference type="EMBL" id="JBHUIW010000043">
    <property type="protein sequence ID" value="MFD2184986.1"/>
    <property type="molecule type" value="Genomic_DNA"/>
</dbReference>
<evidence type="ECO:0000256" key="5">
    <source>
        <dbReference type="ARBA" id="ARBA00038306"/>
    </source>
</evidence>
<dbReference type="PANTHER" id="PTHR34001:SF3">
    <property type="entry name" value="BLL7405 PROTEIN"/>
    <property type="match status" value="1"/>
</dbReference>
<evidence type="ECO:0000256" key="1">
    <source>
        <dbReference type="ARBA" id="ARBA00004442"/>
    </source>
</evidence>
<evidence type="ECO:0000256" key="3">
    <source>
        <dbReference type="ARBA" id="ARBA00023136"/>
    </source>
</evidence>
<dbReference type="Gene3D" id="2.40.160.20">
    <property type="match status" value="1"/>
</dbReference>
<comment type="subcellular location">
    <subcellularLocation>
        <location evidence="1">Cell outer membrane</location>
    </subcellularLocation>
</comment>
<protein>
    <submittedName>
        <fullName evidence="8">Outer membrane protein</fullName>
    </submittedName>
</protein>
<evidence type="ECO:0000256" key="2">
    <source>
        <dbReference type="ARBA" id="ARBA00022729"/>
    </source>
</evidence>
<feature type="signal peptide" evidence="6">
    <location>
        <begin position="1"/>
        <end position="20"/>
    </location>
</feature>
<evidence type="ECO:0000259" key="7">
    <source>
        <dbReference type="Pfam" id="PF13505"/>
    </source>
</evidence>
<reference evidence="9" key="1">
    <citation type="journal article" date="2019" name="Int. J. Syst. Evol. Microbiol.">
        <title>The Global Catalogue of Microorganisms (GCM) 10K type strain sequencing project: providing services to taxonomists for standard genome sequencing and annotation.</title>
        <authorList>
            <consortium name="The Broad Institute Genomics Platform"/>
            <consortium name="The Broad Institute Genome Sequencing Center for Infectious Disease"/>
            <person name="Wu L."/>
            <person name="Ma J."/>
        </authorList>
    </citation>
    <scope>NUCLEOTIDE SEQUENCE [LARGE SCALE GENOMIC DNA]</scope>
    <source>
        <strain evidence="9">CGMCC 1.6774</strain>
    </source>
</reference>
<dbReference type="SUPFAM" id="SSF56925">
    <property type="entry name" value="OMPA-like"/>
    <property type="match status" value="1"/>
</dbReference>
<accession>A0ABW5AST3</accession>
<comment type="caution">
    <text evidence="8">The sequence shown here is derived from an EMBL/GenBank/DDBJ whole genome shotgun (WGS) entry which is preliminary data.</text>
</comment>
<dbReference type="InterPro" id="IPR051692">
    <property type="entry name" value="OMP-like"/>
</dbReference>